<dbReference type="GeneID" id="89509601"/>
<dbReference type="Proteomes" id="UP000184278">
    <property type="component" value="Unassembled WGS sequence"/>
</dbReference>
<reference evidence="2" key="1">
    <citation type="submission" date="2016-11" db="EMBL/GenBank/DDBJ databases">
        <authorList>
            <person name="Varghese N."/>
            <person name="Submissions S."/>
        </authorList>
    </citation>
    <scope>NUCLEOTIDE SEQUENCE [LARGE SCALE GENOMIC DNA]</scope>
    <source>
        <strain evidence="2">DSM 3071</strain>
    </source>
</reference>
<dbReference type="RefSeq" id="WP_073386185.1">
    <property type="nucleotide sequence ID" value="NZ_FQXK01000008.1"/>
</dbReference>
<dbReference type="EMBL" id="FQXK01000008">
    <property type="protein sequence ID" value="SHH90325.1"/>
    <property type="molecule type" value="Genomic_DNA"/>
</dbReference>
<proteinExistence type="predicted"/>
<organism evidence="1 2">
    <name type="scientific">Butyrivibrio fibrisolvens DSM 3071</name>
    <dbReference type="NCBI Taxonomy" id="1121131"/>
    <lineage>
        <taxon>Bacteria</taxon>
        <taxon>Bacillati</taxon>
        <taxon>Bacillota</taxon>
        <taxon>Clostridia</taxon>
        <taxon>Lachnospirales</taxon>
        <taxon>Lachnospiraceae</taxon>
        <taxon>Butyrivibrio</taxon>
    </lineage>
</organism>
<gene>
    <name evidence="1" type="ORF">SAMN02745229_01141</name>
</gene>
<name>A0A1M5WRR7_BUTFI</name>
<protein>
    <submittedName>
        <fullName evidence="1">Uncharacterized protein</fullName>
    </submittedName>
</protein>
<accession>A0A1M5WRR7</accession>
<evidence type="ECO:0000313" key="2">
    <source>
        <dbReference type="Proteomes" id="UP000184278"/>
    </source>
</evidence>
<evidence type="ECO:0000313" key="1">
    <source>
        <dbReference type="EMBL" id="SHH90325.1"/>
    </source>
</evidence>
<dbReference type="OrthoDB" id="9814867at2"/>
<keyword evidence="2" id="KW-1185">Reference proteome</keyword>
<dbReference type="STRING" id="1121131.SAMN02745229_01141"/>
<dbReference type="AlphaFoldDB" id="A0A1M5WRR7"/>
<sequence length="142" mass="16404">MPNSIKAQFSTDFWSVGTFPEQEGAMGQLIDSKHPIFENFPTEDHTNYQWWPMASQRALILPEYMDTIITEMDCFAYLRPMTQLMEVSCEGGKLLISSMGLQDLMQYPEARALLSSIYTYMDSDKFEPKVEMSKENVLAMFK</sequence>